<evidence type="ECO:0000313" key="3">
    <source>
        <dbReference type="Proteomes" id="UP000270296"/>
    </source>
</evidence>
<evidence type="ECO:0000313" key="2">
    <source>
        <dbReference type="EMBL" id="VDP14429.1"/>
    </source>
</evidence>
<name>A0A183IW30_9BILA</name>
<reference evidence="2 3" key="2">
    <citation type="submission" date="2018-11" db="EMBL/GenBank/DDBJ databases">
        <authorList>
            <consortium name="Pathogen Informatics"/>
        </authorList>
    </citation>
    <scope>NUCLEOTIDE SEQUENCE [LARGE SCALE GENOMIC DNA]</scope>
</reference>
<dbReference type="AlphaFoldDB" id="A0A183IW30"/>
<sequence length="87" mass="9084">MRDDGGVGDKGGGTDARPTAKPTAVRPTDQSPFVVAAAATCLSARSQGYETARPRDRSVTTTGQESAAATAVVHDLPTLCTQRQRRL</sequence>
<dbReference type="Proteomes" id="UP000270296">
    <property type="component" value="Unassembled WGS sequence"/>
</dbReference>
<dbReference type="WBParaSite" id="SBAD_0000812001-mRNA-1">
    <property type="protein sequence ID" value="SBAD_0000812001-mRNA-1"/>
    <property type="gene ID" value="SBAD_0000812001"/>
</dbReference>
<gene>
    <name evidence="2" type="ORF">SBAD_LOCUS7827</name>
</gene>
<feature type="region of interest" description="Disordered" evidence="1">
    <location>
        <begin position="1"/>
        <end position="31"/>
    </location>
</feature>
<keyword evidence="3" id="KW-1185">Reference proteome</keyword>
<organism evidence="4">
    <name type="scientific">Soboliphyme baturini</name>
    <dbReference type="NCBI Taxonomy" id="241478"/>
    <lineage>
        <taxon>Eukaryota</taxon>
        <taxon>Metazoa</taxon>
        <taxon>Ecdysozoa</taxon>
        <taxon>Nematoda</taxon>
        <taxon>Enoplea</taxon>
        <taxon>Dorylaimia</taxon>
        <taxon>Dioctophymatida</taxon>
        <taxon>Dioctophymatoidea</taxon>
        <taxon>Soboliphymatidae</taxon>
        <taxon>Soboliphyme</taxon>
    </lineage>
</organism>
<feature type="region of interest" description="Disordered" evidence="1">
    <location>
        <begin position="45"/>
        <end position="69"/>
    </location>
</feature>
<accession>A0A183IW30</accession>
<evidence type="ECO:0000256" key="1">
    <source>
        <dbReference type="SAM" id="MobiDB-lite"/>
    </source>
</evidence>
<evidence type="ECO:0000313" key="4">
    <source>
        <dbReference type="WBParaSite" id="SBAD_0000812001-mRNA-1"/>
    </source>
</evidence>
<proteinExistence type="predicted"/>
<protein>
    <submittedName>
        <fullName evidence="4">Secreted protein</fullName>
    </submittedName>
</protein>
<reference evidence="4" key="1">
    <citation type="submission" date="2016-06" db="UniProtKB">
        <authorList>
            <consortium name="WormBaseParasite"/>
        </authorList>
    </citation>
    <scope>IDENTIFICATION</scope>
</reference>
<dbReference type="EMBL" id="UZAM01010978">
    <property type="protein sequence ID" value="VDP14429.1"/>
    <property type="molecule type" value="Genomic_DNA"/>
</dbReference>